<dbReference type="InterPro" id="IPR040446">
    <property type="entry name" value="RRP7"/>
</dbReference>
<evidence type="ECO:0000259" key="3">
    <source>
        <dbReference type="Pfam" id="PF17799"/>
    </source>
</evidence>
<dbReference type="Gene3D" id="6.10.250.1770">
    <property type="match status" value="1"/>
</dbReference>
<keyword evidence="6" id="KW-1185">Reference proteome</keyword>
<dbReference type="GO" id="GO:0006364">
    <property type="term" value="P:rRNA processing"/>
    <property type="evidence" value="ECO:0007669"/>
    <property type="project" value="TreeGrafter"/>
</dbReference>
<dbReference type="EMBL" id="BGPR01006281">
    <property type="protein sequence ID" value="GBN17634.1"/>
    <property type="molecule type" value="Genomic_DNA"/>
</dbReference>
<gene>
    <name evidence="5" type="primary">Rrp7a_0</name>
    <name evidence="4" type="synonym">Rrp7a_2</name>
    <name evidence="5" type="ORF">AVEN_11805_1</name>
    <name evidence="4" type="ORF">AVEN_220498_1</name>
</gene>
<dbReference type="Pfam" id="PF17799">
    <property type="entry name" value="RRM_Rrp7"/>
    <property type="match status" value="1"/>
</dbReference>
<dbReference type="Pfam" id="PF12923">
    <property type="entry name" value="RRP7"/>
    <property type="match status" value="1"/>
</dbReference>
<dbReference type="GO" id="GO:0032545">
    <property type="term" value="C:CURI complex"/>
    <property type="evidence" value="ECO:0007669"/>
    <property type="project" value="TreeGrafter"/>
</dbReference>
<comment type="similarity">
    <text evidence="1">Belongs to the RRP7 family.</text>
</comment>
<dbReference type="Proteomes" id="UP000499080">
    <property type="component" value="Unassembled WGS sequence"/>
</dbReference>
<protein>
    <submittedName>
        <fullName evidence="5">Ribosomal RNA-processing protein 7 A</fullName>
    </submittedName>
</protein>
<evidence type="ECO:0000313" key="6">
    <source>
        <dbReference type="Proteomes" id="UP000499080"/>
    </source>
</evidence>
<sequence length="262" mass="30817">MAKLAEGFIPFPFNLGENSVDRQLFIKKHEGQSEIKPDNRTLYIVNVPQFFNKKCLKNLFSEYGPIERVYIHMRPTSGEEDSQNSSFFCRPPSKVGCKVAYIVYKRPAALNKILKCADIKAKELPLCLFHSDVGKNKWTQQYNNTFVDQKLLKEEIRSFLEEFDSKIEEEKQKEKESAEPDDEGWVTITKSSKKSKIPRIESVNKKIIDKRNAAQSKLTLMKFYKNQLRDEKMEEILELRKKFEKDKARIAMMRNNRKFKPF</sequence>
<dbReference type="EMBL" id="BGPR01006267">
    <property type="protein sequence ID" value="GBN17517.1"/>
    <property type="molecule type" value="Genomic_DNA"/>
</dbReference>
<evidence type="ECO:0000256" key="1">
    <source>
        <dbReference type="ARBA" id="ARBA00006110"/>
    </source>
</evidence>
<dbReference type="SUPFAM" id="SSF54928">
    <property type="entry name" value="RNA-binding domain, RBD"/>
    <property type="match status" value="1"/>
</dbReference>
<comment type="caution">
    <text evidence="5">The sequence shown here is derived from an EMBL/GenBank/DDBJ whole genome shotgun (WGS) entry which is preliminary data.</text>
</comment>
<organism evidence="5 6">
    <name type="scientific">Araneus ventricosus</name>
    <name type="common">Orbweaver spider</name>
    <name type="synonym">Epeira ventricosa</name>
    <dbReference type="NCBI Taxonomy" id="182803"/>
    <lineage>
        <taxon>Eukaryota</taxon>
        <taxon>Metazoa</taxon>
        <taxon>Ecdysozoa</taxon>
        <taxon>Arthropoda</taxon>
        <taxon>Chelicerata</taxon>
        <taxon>Arachnida</taxon>
        <taxon>Araneae</taxon>
        <taxon>Araneomorphae</taxon>
        <taxon>Entelegynae</taxon>
        <taxon>Araneoidea</taxon>
        <taxon>Araneidae</taxon>
        <taxon>Araneus</taxon>
    </lineage>
</organism>
<proteinExistence type="inferred from homology"/>
<reference evidence="5 6" key="1">
    <citation type="journal article" date="2019" name="Sci. Rep.">
        <title>Orb-weaving spider Araneus ventricosus genome elucidates the spidroin gene catalogue.</title>
        <authorList>
            <person name="Kono N."/>
            <person name="Nakamura H."/>
            <person name="Ohtoshi R."/>
            <person name="Moran D.A.P."/>
            <person name="Shinohara A."/>
            <person name="Yoshida Y."/>
            <person name="Fujiwara M."/>
            <person name="Mori M."/>
            <person name="Tomita M."/>
            <person name="Arakawa K."/>
        </authorList>
    </citation>
    <scope>NUCLEOTIDE SEQUENCE [LARGE SCALE GENOMIC DNA]</scope>
</reference>
<feature type="domain" description="Rrp7 RRM-like N-terminal" evidence="3">
    <location>
        <begin position="6"/>
        <end position="63"/>
    </location>
</feature>
<dbReference type="GO" id="GO:0003676">
    <property type="term" value="F:nucleic acid binding"/>
    <property type="evidence" value="ECO:0007669"/>
    <property type="project" value="InterPro"/>
</dbReference>
<evidence type="ECO:0000313" key="5">
    <source>
        <dbReference type="EMBL" id="GBN17634.1"/>
    </source>
</evidence>
<dbReference type="CDD" id="cd12951">
    <property type="entry name" value="RRP7_Rrp7A"/>
    <property type="match status" value="1"/>
</dbReference>
<dbReference type="InterPro" id="IPR012677">
    <property type="entry name" value="Nucleotide-bd_a/b_plait_sf"/>
</dbReference>
<dbReference type="InterPro" id="IPR040447">
    <property type="entry name" value="RRM_Rrp7"/>
</dbReference>
<dbReference type="InterPro" id="IPR024326">
    <property type="entry name" value="RRP7_C"/>
</dbReference>
<evidence type="ECO:0000313" key="4">
    <source>
        <dbReference type="EMBL" id="GBN17517.1"/>
    </source>
</evidence>
<feature type="domain" description="Ribosomal RNA-processing protein 7 C-terminal" evidence="2">
    <location>
        <begin position="144"/>
        <end position="262"/>
    </location>
</feature>
<dbReference type="GO" id="GO:0000028">
    <property type="term" value="P:ribosomal small subunit assembly"/>
    <property type="evidence" value="ECO:0007669"/>
    <property type="project" value="TreeGrafter"/>
</dbReference>
<name>A0A4Y2LTA4_ARAVE</name>
<dbReference type="AlphaFoldDB" id="A0A4Y2LTA4"/>
<dbReference type="PANTHER" id="PTHR13191">
    <property type="entry name" value="RIBOSOMAL RNA PROCESSING PROTEIN 7-RELATED"/>
    <property type="match status" value="1"/>
</dbReference>
<dbReference type="GO" id="GO:0034456">
    <property type="term" value="C:UTP-C complex"/>
    <property type="evidence" value="ECO:0007669"/>
    <property type="project" value="TreeGrafter"/>
</dbReference>
<evidence type="ECO:0000259" key="2">
    <source>
        <dbReference type="Pfam" id="PF12923"/>
    </source>
</evidence>
<dbReference type="Gene3D" id="3.30.70.330">
    <property type="match status" value="1"/>
</dbReference>
<accession>A0A4Y2LTA4</accession>
<dbReference type="OrthoDB" id="5390at2759"/>
<dbReference type="InterPro" id="IPR035979">
    <property type="entry name" value="RBD_domain_sf"/>
</dbReference>
<dbReference type="PANTHER" id="PTHR13191:SF0">
    <property type="entry name" value="RIBOSOMAL RNA-PROCESSING PROTEIN 7 HOMOLOG A-RELATED"/>
    <property type="match status" value="1"/>
</dbReference>